<reference evidence="4 5" key="1">
    <citation type="journal article" date="2019" name="Int. J. Syst. Evol. Microbiol.">
        <title>The Global Catalogue of Microorganisms (GCM) 10K type strain sequencing project: providing services to taxonomists for standard genome sequencing and annotation.</title>
        <authorList>
            <consortium name="The Broad Institute Genomics Platform"/>
            <consortium name="The Broad Institute Genome Sequencing Center for Infectious Disease"/>
            <person name="Wu L."/>
            <person name="Ma J."/>
        </authorList>
    </citation>
    <scope>NUCLEOTIDE SEQUENCE [LARGE SCALE GENOMIC DNA]</scope>
    <source>
        <strain evidence="4 5">JCM 13476</strain>
    </source>
</reference>
<organism evidence="4 5">
    <name type="scientific">Brevundimonas terrae</name>
    <dbReference type="NCBI Taxonomy" id="363631"/>
    <lineage>
        <taxon>Bacteria</taxon>
        <taxon>Pseudomonadati</taxon>
        <taxon>Pseudomonadota</taxon>
        <taxon>Alphaproteobacteria</taxon>
        <taxon>Caulobacterales</taxon>
        <taxon>Caulobacteraceae</taxon>
        <taxon>Brevundimonas</taxon>
    </lineage>
</organism>
<feature type="domain" description="Histidine-specific methyltransferase SAM-dependent" evidence="3">
    <location>
        <begin position="4"/>
        <end position="304"/>
    </location>
</feature>
<keyword evidence="5" id="KW-1185">Reference proteome</keyword>
<evidence type="ECO:0000256" key="2">
    <source>
        <dbReference type="ARBA" id="ARBA00022679"/>
    </source>
</evidence>
<evidence type="ECO:0000256" key="1">
    <source>
        <dbReference type="ARBA" id="ARBA00022603"/>
    </source>
</evidence>
<dbReference type="NCBIfam" id="TIGR03438">
    <property type="entry name" value="egtD_ergothio"/>
    <property type="match status" value="1"/>
</dbReference>
<keyword evidence="2" id="KW-0808">Transferase</keyword>
<evidence type="ECO:0000259" key="3">
    <source>
        <dbReference type="Pfam" id="PF10017"/>
    </source>
</evidence>
<dbReference type="PIRSF" id="PIRSF018005">
    <property type="entry name" value="UCP018005"/>
    <property type="match status" value="1"/>
</dbReference>
<dbReference type="Proteomes" id="UP001500791">
    <property type="component" value="Unassembled WGS sequence"/>
</dbReference>
<gene>
    <name evidence="4" type="primary">egtD</name>
    <name evidence="4" type="ORF">GCM10009093_21300</name>
</gene>
<accession>A0ABN0YHP2</accession>
<dbReference type="SUPFAM" id="SSF53335">
    <property type="entry name" value="S-adenosyl-L-methionine-dependent methyltransferases"/>
    <property type="match status" value="1"/>
</dbReference>
<protein>
    <submittedName>
        <fullName evidence="4">L-histidine N(Alpha)-methyltransferase</fullName>
    </submittedName>
</protein>
<dbReference type="Pfam" id="PF10017">
    <property type="entry name" value="Methyltransf_33"/>
    <property type="match status" value="1"/>
</dbReference>
<dbReference type="InterPro" id="IPR017804">
    <property type="entry name" value="MeTrfase_EgtD-like"/>
</dbReference>
<name>A0ABN0YHP2_9CAUL</name>
<sequence>MQTFRSDLIEGLSASPKSLSPKWFYDAEGSRLFEEITRLDAYYPTRQETALLRQTIPLWLDLIGPEAVLVELGSGASEKTRILLDAISDLAAYVPLDISVTALNAAADALRDDYPELDIRPVSGDFEHLPDLPADLPTGRRIGFFPGSTIGNLDTNAAIELLAASRRMLGHNSLFILGVDLIKDRDTLEAAYDDQQGVTAAFNVNLLHRANRELGTDFDINSFRHHAVWNEAEARIEMHLESLKDQTVKLDNHRFHFKAGETLHTENSRKFDRARLVELVEAGGWALADMRVSTAPYVALALLKPKE</sequence>
<evidence type="ECO:0000313" key="5">
    <source>
        <dbReference type="Proteomes" id="UP001500791"/>
    </source>
</evidence>
<dbReference type="InterPro" id="IPR051128">
    <property type="entry name" value="EgtD_Methyltrsf_superfamily"/>
</dbReference>
<dbReference type="InterPro" id="IPR019257">
    <property type="entry name" value="MeTrfase_dom"/>
</dbReference>
<dbReference type="InterPro" id="IPR029063">
    <property type="entry name" value="SAM-dependent_MTases_sf"/>
</dbReference>
<keyword evidence="1" id="KW-0489">Methyltransferase</keyword>
<dbReference type="PANTHER" id="PTHR43397">
    <property type="entry name" value="ERGOTHIONEINE BIOSYNTHESIS PROTEIN 1"/>
    <property type="match status" value="1"/>
</dbReference>
<proteinExistence type="predicted"/>
<dbReference type="Gene3D" id="3.40.50.150">
    <property type="entry name" value="Vaccinia Virus protein VP39"/>
    <property type="match status" value="1"/>
</dbReference>
<comment type="caution">
    <text evidence="4">The sequence shown here is derived from an EMBL/GenBank/DDBJ whole genome shotgun (WGS) entry which is preliminary data.</text>
</comment>
<dbReference type="PANTHER" id="PTHR43397:SF1">
    <property type="entry name" value="ERGOTHIONEINE BIOSYNTHESIS PROTEIN 1"/>
    <property type="match status" value="1"/>
</dbReference>
<dbReference type="RefSeq" id="WP_243862864.1">
    <property type="nucleotide sequence ID" value="NZ_BAAAEJ010000007.1"/>
</dbReference>
<dbReference type="InterPro" id="IPR035094">
    <property type="entry name" value="EgtD"/>
</dbReference>
<evidence type="ECO:0000313" key="4">
    <source>
        <dbReference type="EMBL" id="GAA0394457.1"/>
    </source>
</evidence>
<dbReference type="EMBL" id="BAAAEJ010000007">
    <property type="protein sequence ID" value="GAA0394457.1"/>
    <property type="molecule type" value="Genomic_DNA"/>
</dbReference>